<evidence type="ECO:0000256" key="5">
    <source>
        <dbReference type="ARBA" id="ARBA00022801"/>
    </source>
</evidence>
<evidence type="ECO:0000313" key="8">
    <source>
        <dbReference type="EMBL" id="MFC7331750.1"/>
    </source>
</evidence>
<comment type="similarity">
    <text evidence="2">Belongs to the GmhB family.</text>
</comment>
<dbReference type="NCBIfam" id="TIGR01662">
    <property type="entry name" value="HAD-SF-IIIA"/>
    <property type="match status" value="1"/>
</dbReference>
<evidence type="ECO:0000256" key="4">
    <source>
        <dbReference type="ARBA" id="ARBA00022723"/>
    </source>
</evidence>
<dbReference type="NCBIfam" id="TIGR01656">
    <property type="entry name" value="Histidinol-ppas"/>
    <property type="match status" value="1"/>
</dbReference>
<dbReference type="InterPro" id="IPR023214">
    <property type="entry name" value="HAD_sf"/>
</dbReference>
<dbReference type="GO" id="GO:0034200">
    <property type="term" value="F:D-glycero-beta-D-manno-heptose 1,7-bisphosphate 7-phosphatase activity"/>
    <property type="evidence" value="ECO:0007669"/>
    <property type="project" value="UniProtKB-EC"/>
</dbReference>
<evidence type="ECO:0000256" key="7">
    <source>
        <dbReference type="ARBA" id="ARBA00031828"/>
    </source>
</evidence>
<accession>A0ABW2KQT8</accession>
<dbReference type="InterPro" id="IPR006543">
    <property type="entry name" value="Histidinol-phos"/>
</dbReference>
<dbReference type="InterPro" id="IPR006549">
    <property type="entry name" value="HAD-SF_hydro_IIIA"/>
</dbReference>
<keyword evidence="6" id="KW-0119">Carbohydrate metabolism</keyword>
<gene>
    <name evidence="8" type="primary">gmhB</name>
    <name evidence="8" type="ORF">ACFQPS_01115</name>
</gene>
<dbReference type="NCBIfam" id="TIGR00213">
    <property type="entry name" value="GmhB_yaeD"/>
    <property type="match status" value="1"/>
</dbReference>
<dbReference type="Proteomes" id="UP001596456">
    <property type="component" value="Unassembled WGS sequence"/>
</dbReference>
<keyword evidence="5 8" id="KW-0378">Hydrolase</keyword>
<dbReference type="PANTHER" id="PTHR42891">
    <property type="entry name" value="D-GLYCERO-BETA-D-MANNO-HEPTOSE-1,7-BISPHOSPHATE 7-PHOSPHATASE"/>
    <property type="match status" value="1"/>
</dbReference>
<evidence type="ECO:0000256" key="1">
    <source>
        <dbReference type="ARBA" id="ARBA00004496"/>
    </source>
</evidence>
<evidence type="ECO:0000256" key="2">
    <source>
        <dbReference type="ARBA" id="ARBA00005628"/>
    </source>
</evidence>
<keyword evidence="3" id="KW-0963">Cytoplasm</keyword>
<dbReference type="PANTHER" id="PTHR42891:SF1">
    <property type="entry name" value="D-GLYCERO-BETA-D-MANNO-HEPTOSE-1,7-BISPHOSPHATE 7-PHOSPHATASE"/>
    <property type="match status" value="1"/>
</dbReference>
<evidence type="ECO:0000256" key="6">
    <source>
        <dbReference type="ARBA" id="ARBA00023277"/>
    </source>
</evidence>
<dbReference type="CDD" id="cd07503">
    <property type="entry name" value="HAD_HisB-N"/>
    <property type="match status" value="1"/>
</dbReference>
<name>A0ABW2KQT8_9PROT</name>
<dbReference type="Pfam" id="PF13242">
    <property type="entry name" value="Hydrolase_like"/>
    <property type="match status" value="1"/>
</dbReference>
<organism evidence="8 9">
    <name type="scientific">Rhodocista pekingensis</name>
    <dbReference type="NCBI Taxonomy" id="201185"/>
    <lineage>
        <taxon>Bacteria</taxon>
        <taxon>Pseudomonadati</taxon>
        <taxon>Pseudomonadota</taxon>
        <taxon>Alphaproteobacteria</taxon>
        <taxon>Rhodospirillales</taxon>
        <taxon>Azospirillaceae</taxon>
        <taxon>Rhodocista</taxon>
    </lineage>
</organism>
<dbReference type="EMBL" id="JBHTCM010000004">
    <property type="protein sequence ID" value="MFC7331750.1"/>
    <property type="molecule type" value="Genomic_DNA"/>
</dbReference>
<sequence>MTGTRSPLRETLRAAAFLDRDGVLNVDHGYVHRIEDVEWIDGAIKAVRILNDQGYLVFVVTNQSGVARGLYAEDEVKKLHRWMQTEMARQGARIDDFRYCPHHPDGTVQAYRTACRCRKPEPGMLLDLCACWPVDRARSFLIGDHLRDVHAAEAAGIRGHLFTGGDLSEFVGALLGRETGDGPTASPPPPA</sequence>
<keyword evidence="4" id="KW-0479">Metal-binding</keyword>
<comment type="subcellular location">
    <subcellularLocation>
        <location evidence="1">Cytoplasm</location>
    </subcellularLocation>
</comment>
<evidence type="ECO:0000313" key="9">
    <source>
        <dbReference type="Proteomes" id="UP001596456"/>
    </source>
</evidence>
<evidence type="ECO:0000256" key="3">
    <source>
        <dbReference type="ARBA" id="ARBA00022490"/>
    </source>
</evidence>
<protein>
    <recommendedName>
        <fullName evidence="7">D,D-heptose 1,7-bisphosphate phosphatase</fullName>
    </recommendedName>
</protein>
<dbReference type="SUPFAM" id="SSF56784">
    <property type="entry name" value="HAD-like"/>
    <property type="match status" value="1"/>
</dbReference>
<keyword evidence="9" id="KW-1185">Reference proteome</keyword>
<dbReference type="RefSeq" id="WP_377355713.1">
    <property type="nucleotide sequence ID" value="NZ_JBHTCM010000004.1"/>
</dbReference>
<comment type="caution">
    <text evidence="8">The sequence shown here is derived from an EMBL/GenBank/DDBJ whole genome shotgun (WGS) entry which is preliminary data.</text>
</comment>
<proteinExistence type="inferred from homology"/>
<dbReference type="InterPro" id="IPR036412">
    <property type="entry name" value="HAD-like_sf"/>
</dbReference>
<dbReference type="InterPro" id="IPR004446">
    <property type="entry name" value="Heptose_bisP_phosphatase"/>
</dbReference>
<reference evidence="9" key="1">
    <citation type="journal article" date="2019" name="Int. J. Syst. Evol. Microbiol.">
        <title>The Global Catalogue of Microorganisms (GCM) 10K type strain sequencing project: providing services to taxonomists for standard genome sequencing and annotation.</title>
        <authorList>
            <consortium name="The Broad Institute Genomics Platform"/>
            <consortium name="The Broad Institute Genome Sequencing Center for Infectious Disease"/>
            <person name="Wu L."/>
            <person name="Ma J."/>
        </authorList>
    </citation>
    <scope>NUCLEOTIDE SEQUENCE [LARGE SCALE GENOMIC DNA]</scope>
    <source>
        <strain evidence="9">CGMCC 1.16275</strain>
    </source>
</reference>
<dbReference type="NCBIfam" id="NF006506">
    <property type="entry name" value="PRK08942.1"/>
    <property type="match status" value="1"/>
</dbReference>
<dbReference type="Gene3D" id="3.40.50.1000">
    <property type="entry name" value="HAD superfamily/HAD-like"/>
    <property type="match status" value="1"/>
</dbReference>